<feature type="coiled-coil region" evidence="1">
    <location>
        <begin position="370"/>
        <end position="397"/>
    </location>
</feature>
<comment type="caution">
    <text evidence="2">The sequence shown here is derived from an EMBL/GenBank/DDBJ whole genome shotgun (WGS) entry which is preliminary data.</text>
</comment>
<gene>
    <name evidence="2" type="ORF">S03H2_10943</name>
</gene>
<accession>X1GB06</accession>
<evidence type="ECO:0000313" key="2">
    <source>
        <dbReference type="EMBL" id="GAH38774.1"/>
    </source>
</evidence>
<feature type="coiled-coil region" evidence="1">
    <location>
        <begin position="75"/>
        <end position="105"/>
    </location>
</feature>
<sequence>QLAERKEARKRHEEALAYIEQEIAKLKDDEKLANYEEELETARRSLLGYFMKKLETIDKEQQSLRYELNPIQMQIEQWTKEKEALDQKKQNAREERAAVQSLIDARGNDMEQIKQRILANPSQQSVDEEMAKWIERERWLDEEIVRLRQEVKQFHQAEQEAEAKKEALQQQWAAKRAECEALAQRLKALENEEQALIKKLASLRPQWAALDSVYAHEATIEMRLQEEIEKRTKEREELLVRERIASRLADAYGEQDIFFADPFLAQQLASWKNQFDYVATGVEYLQSLEEEDRAKKRAFSLWPMALITTAKSKERLAQKVQYLNDRLQLPIVVLAADEAARIEDEVLSYEWIAPRYWEEASDPESFRAWKERINESARDMTERRQEKEAELKLWQDAQQAWRAFLEAHPYKTVEAARTQYAALISGIEQLNMAIEKEKARIDEWRTNIAHAQSLSSKYDEEMRGWRDKIKDASKYMQYEKEVQEERKKA</sequence>
<proteinExistence type="predicted"/>
<name>X1GB06_9ZZZZ</name>
<dbReference type="AlphaFoldDB" id="X1GB06"/>
<keyword evidence="1" id="KW-0175">Coiled coil</keyword>
<feature type="non-terminal residue" evidence="2">
    <location>
        <position position="489"/>
    </location>
</feature>
<reference evidence="2" key="1">
    <citation type="journal article" date="2014" name="Front. Microbiol.">
        <title>High frequency of phylogenetically diverse reductive dehalogenase-homologous genes in deep subseafloor sedimentary metagenomes.</title>
        <authorList>
            <person name="Kawai M."/>
            <person name="Futagami T."/>
            <person name="Toyoda A."/>
            <person name="Takaki Y."/>
            <person name="Nishi S."/>
            <person name="Hori S."/>
            <person name="Arai W."/>
            <person name="Tsubouchi T."/>
            <person name="Morono Y."/>
            <person name="Uchiyama I."/>
            <person name="Ito T."/>
            <person name="Fujiyama A."/>
            <person name="Inagaki F."/>
            <person name="Takami H."/>
        </authorList>
    </citation>
    <scope>NUCLEOTIDE SEQUENCE</scope>
    <source>
        <strain evidence="2">Expedition CK06-06</strain>
    </source>
</reference>
<feature type="coiled-coil region" evidence="1">
    <location>
        <begin position="427"/>
        <end position="454"/>
    </location>
</feature>
<evidence type="ECO:0000256" key="1">
    <source>
        <dbReference type="SAM" id="Coils"/>
    </source>
</evidence>
<organism evidence="2">
    <name type="scientific">marine sediment metagenome</name>
    <dbReference type="NCBI Taxonomy" id="412755"/>
    <lineage>
        <taxon>unclassified sequences</taxon>
        <taxon>metagenomes</taxon>
        <taxon>ecological metagenomes</taxon>
    </lineage>
</organism>
<feature type="non-terminal residue" evidence="2">
    <location>
        <position position="1"/>
    </location>
</feature>
<feature type="coiled-coil region" evidence="1">
    <location>
        <begin position="2"/>
        <end position="45"/>
    </location>
</feature>
<feature type="coiled-coil region" evidence="1">
    <location>
        <begin position="144"/>
        <end position="241"/>
    </location>
</feature>
<dbReference type="EMBL" id="BARU01005605">
    <property type="protein sequence ID" value="GAH38774.1"/>
    <property type="molecule type" value="Genomic_DNA"/>
</dbReference>
<protein>
    <submittedName>
        <fullName evidence="2">Uncharacterized protein</fullName>
    </submittedName>
</protein>